<dbReference type="Proteomes" id="UP000216363">
    <property type="component" value="Unassembled WGS sequence"/>
</dbReference>
<evidence type="ECO:0000313" key="1">
    <source>
        <dbReference type="EMBL" id="OYR28562.1"/>
    </source>
</evidence>
<name>A0A256GN53_9HYPH</name>
<protein>
    <submittedName>
        <fullName evidence="1">Uncharacterized protein</fullName>
    </submittedName>
</protein>
<comment type="caution">
    <text evidence="1">The sequence shown here is derived from an EMBL/GenBank/DDBJ whole genome shotgun (WGS) entry which is preliminary data.</text>
</comment>
<reference evidence="1 2" key="1">
    <citation type="submission" date="2017-07" db="EMBL/GenBank/DDBJ databases">
        <title>Draft genome of Ochrobactrum lupini type strain LUP21.</title>
        <authorList>
            <person name="Krzyzanowska D.M."/>
            <person name="Jafra S."/>
        </authorList>
    </citation>
    <scope>NUCLEOTIDE SEQUENCE [LARGE SCALE GENOMIC DNA]</scope>
    <source>
        <strain evidence="1 2">LUP21</strain>
    </source>
</reference>
<proteinExistence type="predicted"/>
<organism evidence="1 2">
    <name type="scientific">Brucella lupini</name>
    <dbReference type="NCBI Taxonomy" id="255457"/>
    <lineage>
        <taxon>Bacteria</taxon>
        <taxon>Pseudomonadati</taxon>
        <taxon>Pseudomonadota</taxon>
        <taxon>Alphaproteobacteria</taxon>
        <taxon>Hyphomicrobiales</taxon>
        <taxon>Brucellaceae</taxon>
        <taxon>Brucella/Ochrobactrum group</taxon>
        <taxon>Brucella</taxon>
    </lineage>
</organism>
<gene>
    <name evidence="1" type="ORF">CES86_2718</name>
</gene>
<accession>A0A256GN53</accession>
<sequence>MDAACHGHCLPDSKLESEIEQMLQLAYGAMQLRIVNARR</sequence>
<evidence type="ECO:0000313" key="2">
    <source>
        <dbReference type="Proteomes" id="UP000216363"/>
    </source>
</evidence>
<dbReference type="EMBL" id="NNRN01000049">
    <property type="protein sequence ID" value="OYR28562.1"/>
    <property type="molecule type" value="Genomic_DNA"/>
</dbReference>
<dbReference type="AlphaFoldDB" id="A0A256GN53"/>